<dbReference type="PhylomeDB" id="K4C415"/>
<protein>
    <recommendedName>
        <fullName evidence="3">Rhodanese domain-containing protein</fullName>
    </recommendedName>
</protein>
<dbReference type="eggNOG" id="KOG1529">
    <property type="taxonomic scope" value="Eukaryota"/>
</dbReference>
<dbReference type="Gene3D" id="3.40.250.10">
    <property type="entry name" value="Rhodanese-like domain"/>
    <property type="match status" value="1"/>
</dbReference>
<dbReference type="Gramene" id="Solyc06g009860.1.1">
    <property type="protein sequence ID" value="Solyc06g009860.1.1"/>
    <property type="gene ID" value="Solyc06g009860.1"/>
</dbReference>
<dbReference type="Proteomes" id="UP000004994">
    <property type="component" value="Chromosome 6"/>
</dbReference>
<accession>K4C415</accession>
<keyword evidence="5" id="KW-1185">Reference proteome</keyword>
<dbReference type="GO" id="GO:0016783">
    <property type="term" value="F:sulfurtransferase activity"/>
    <property type="evidence" value="ECO:0007669"/>
    <property type="project" value="InterPro"/>
</dbReference>
<evidence type="ECO:0000259" key="3">
    <source>
        <dbReference type="PROSITE" id="PS50206"/>
    </source>
</evidence>
<keyword evidence="2" id="KW-0677">Repeat</keyword>
<organism evidence="4">
    <name type="scientific">Solanum lycopersicum</name>
    <name type="common">Tomato</name>
    <name type="synonym">Lycopersicon esculentum</name>
    <dbReference type="NCBI Taxonomy" id="4081"/>
    <lineage>
        <taxon>Eukaryota</taxon>
        <taxon>Viridiplantae</taxon>
        <taxon>Streptophyta</taxon>
        <taxon>Embryophyta</taxon>
        <taxon>Tracheophyta</taxon>
        <taxon>Spermatophyta</taxon>
        <taxon>Magnoliopsida</taxon>
        <taxon>eudicotyledons</taxon>
        <taxon>Gunneridae</taxon>
        <taxon>Pentapetalae</taxon>
        <taxon>asterids</taxon>
        <taxon>lamiids</taxon>
        <taxon>Solanales</taxon>
        <taxon>Solanaceae</taxon>
        <taxon>Solanoideae</taxon>
        <taxon>Solaneae</taxon>
        <taxon>Solanum</taxon>
        <taxon>Solanum subgen. Lycopersicon</taxon>
    </lineage>
</organism>
<evidence type="ECO:0000256" key="2">
    <source>
        <dbReference type="ARBA" id="ARBA00022737"/>
    </source>
</evidence>
<dbReference type="EnsemblPlants" id="Solyc06g009860.1.1">
    <property type="protein sequence ID" value="Solyc06g009860.1.1"/>
    <property type="gene ID" value="Solyc06g009860.1"/>
</dbReference>
<reference evidence="4" key="2">
    <citation type="submission" date="2015-06" db="UniProtKB">
        <authorList>
            <consortium name="EnsemblPlants"/>
        </authorList>
    </citation>
    <scope>IDENTIFICATION</scope>
    <source>
        <strain evidence="4">cv. Heinz 1706</strain>
    </source>
</reference>
<keyword evidence="1" id="KW-0808">Transferase</keyword>
<dbReference type="InterPro" id="IPR001763">
    <property type="entry name" value="Rhodanese-like_dom"/>
</dbReference>
<dbReference type="STRING" id="4081.K4C415"/>
<sequence length="77" mass="8417">MSFPLHVYAIMTYAKGSPLKWRFATVSFYCIQGIQQDKPKVASCGIGVTACILVLGLHRYGKTGIPVYDGSCTEWAA</sequence>
<dbReference type="PaxDb" id="4081-Solyc06g009860.1.1"/>
<dbReference type="PANTHER" id="PTHR11364:SF29">
    <property type="entry name" value="SULFURTRANSFERASE"/>
    <property type="match status" value="1"/>
</dbReference>
<evidence type="ECO:0000313" key="4">
    <source>
        <dbReference type="EnsemblPlants" id="Solyc06g009860.1.1"/>
    </source>
</evidence>
<dbReference type="PROSITE" id="PS50206">
    <property type="entry name" value="RHODANESE_3"/>
    <property type="match status" value="1"/>
</dbReference>
<reference evidence="4" key="1">
    <citation type="journal article" date="2012" name="Nature">
        <title>The tomato genome sequence provides insights into fleshy fruit evolution.</title>
        <authorList>
            <consortium name="Tomato Genome Consortium"/>
        </authorList>
    </citation>
    <scope>NUCLEOTIDE SEQUENCE [LARGE SCALE GENOMIC DNA]</scope>
    <source>
        <strain evidence="4">cv. Heinz 1706</strain>
    </source>
</reference>
<dbReference type="AlphaFoldDB" id="K4C415"/>
<dbReference type="InterPro" id="IPR036873">
    <property type="entry name" value="Rhodanese-like_dom_sf"/>
</dbReference>
<dbReference type="SUPFAM" id="SSF52821">
    <property type="entry name" value="Rhodanese/Cell cycle control phosphatase"/>
    <property type="match status" value="1"/>
</dbReference>
<evidence type="ECO:0000256" key="1">
    <source>
        <dbReference type="ARBA" id="ARBA00022679"/>
    </source>
</evidence>
<dbReference type="PANTHER" id="PTHR11364">
    <property type="entry name" value="THIOSULFATE SULFERTANSFERASE"/>
    <property type="match status" value="1"/>
</dbReference>
<proteinExistence type="predicted"/>
<name>K4C415_SOLLC</name>
<feature type="domain" description="Rhodanese" evidence="3">
    <location>
        <begin position="33"/>
        <end position="77"/>
    </location>
</feature>
<evidence type="ECO:0000313" key="5">
    <source>
        <dbReference type="Proteomes" id="UP000004994"/>
    </source>
</evidence>
<dbReference type="HOGENOM" id="CLU_2642797_0_0_1"/>
<dbReference type="InterPro" id="IPR045078">
    <property type="entry name" value="TST/MPST-like"/>
</dbReference>
<dbReference type="InParanoid" id="K4C415"/>